<dbReference type="Pfam" id="PF00270">
    <property type="entry name" value="DEAD"/>
    <property type="match status" value="1"/>
</dbReference>
<dbReference type="PANTHER" id="PTHR18934:SF91">
    <property type="entry name" value="PRE-MRNA-SPLICING FACTOR ATP-DEPENDENT RNA HELICASE PRP16"/>
    <property type="match status" value="1"/>
</dbReference>
<feature type="domain" description="Helicase C-terminal" evidence="6">
    <location>
        <begin position="390"/>
        <end position="580"/>
    </location>
</feature>
<feature type="compositionally biased region" description="Basic and acidic residues" evidence="5">
    <location>
        <begin position="828"/>
        <end position="843"/>
    </location>
</feature>
<dbReference type="InterPro" id="IPR001650">
    <property type="entry name" value="Helicase_C-like"/>
</dbReference>
<keyword evidence="2" id="KW-0378">Hydrolase</keyword>
<dbReference type="Proteomes" id="UP001175271">
    <property type="component" value="Unassembled WGS sequence"/>
</dbReference>
<feature type="region of interest" description="Disordered" evidence="5">
    <location>
        <begin position="1"/>
        <end position="70"/>
    </location>
</feature>
<dbReference type="Pfam" id="PF00271">
    <property type="entry name" value="Helicase_C"/>
    <property type="match status" value="1"/>
</dbReference>
<accession>A0AA39IFM1</accession>
<keyword evidence="4" id="KW-0067">ATP-binding</keyword>
<dbReference type="InterPro" id="IPR011545">
    <property type="entry name" value="DEAD/DEAH_box_helicase_dom"/>
</dbReference>
<dbReference type="PROSITE" id="PS51194">
    <property type="entry name" value="HELICASE_CTER"/>
    <property type="match status" value="1"/>
</dbReference>
<evidence type="ECO:0000313" key="7">
    <source>
        <dbReference type="EMBL" id="KAK0423472.1"/>
    </source>
</evidence>
<dbReference type="PANTHER" id="PTHR18934">
    <property type="entry name" value="ATP-DEPENDENT RNA HELICASE"/>
    <property type="match status" value="1"/>
</dbReference>
<dbReference type="InterPro" id="IPR027417">
    <property type="entry name" value="P-loop_NTPase"/>
</dbReference>
<proteinExistence type="predicted"/>
<comment type="caution">
    <text evidence="7">The sequence shown here is derived from an EMBL/GenBank/DDBJ whole genome shotgun (WGS) entry which is preliminary data.</text>
</comment>
<evidence type="ECO:0000256" key="4">
    <source>
        <dbReference type="ARBA" id="ARBA00022840"/>
    </source>
</evidence>
<dbReference type="EMBL" id="JAUCMV010000001">
    <property type="protein sequence ID" value="KAK0423472.1"/>
    <property type="molecule type" value="Genomic_DNA"/>
</dbReference>
<dbReference type="SUPFAM" id="SSF52540">
    <property type="entry name" value="P-loop containing nucleoside triphosphate hydrolases"/>
    <property type="match status" value="1"/>
</dbReference>
<feature type="compositionally biased region" description="Low complexity" evidence="5">
    <location>
        <begin position="34"/>
        <end position="70"/>
    </location>
</feature>
<organism evidence="7 8">
    <name type="scientific">Steinernema hermaphroditum</name>
    <dbReference type="NCBI Taxonomy" id="289476"/>
    <lineage>
        <taxon>Eukaryota</taxon>
        <taxon>Metazoa</taxon>
        <taxon>Ecdysozoa</taxon>
        <taxon>Nematoda</taxon>
        <taxon>Chromadorea</taxon>
        <taxon>Rhabditida</taxon>
        <taxon>Tylenchina</taxon>
        <taxon>Panagrolaimomorpha</taxon>
        <taxon>Strongyloidoidea</taxon>
        <taxon>Steinernematidae</taxon>
        <taxon>Steinernema</taxon>
    </lineage>
</organism>
<feature type="region of interest" description="Disordered" evidence="5">
    <location>
        <begin position="818"/>
        <end position="843"/>
    </location>
</feature>
<keyword evidence="8" id="KW-1185">Reference proteome</keyword>
<dbReference type="GO" id="GO:0003723">
    <property type="term" value="F:RNA binding"/>
    <property type="evidence" value="ECO:0007669"/>
    <property type="project" value="TreeGrafter"/>
</dbReference>
<keyword evidence="3" id="KW-0347">Helicase</keyword>
<dbReference type="GO" id="GO:0005524">
    <property type="term" value="F:ATP binding"/>
    <property type="evidence" value="ECO:0007669"/>
    <property type="project" value="UniProtKB-KW"/>
</dbReference>
<evidence type="ECO:0000256" key="2">
    <source>
        <dbReference type="ARBA" id="ARBA00022801"/>
    </source>
</evidence>
<evidence type="ECO:0000313" key="8">
    <source>
        <dbReference type="Proteomes" id="UP001175271"/>
    </source>
</evidence>
<dbReference type="AlphaFoldDB" id="A0AA39IFM1"/>
<dbReference type="GO" id="GO:0004386">
    <property type="term" value="F:helicase activity"/>
    <property type="evidence" value="ECO:0007669"/>
    <property type="project" value="UniProtKB-KW"/>
</dbReference>
<evidence type="ECO:0000256" key="5">
    <source>
        <dbReference type="SAM" id="MobiDB-lite"/>
    </source>
</evidence>
<dbReference type="GO" id="GO:0016787">
    <property type="term" value="F:hydrolase activity"/>
    <property type="evidence" value="ECO:0007669"/>
    <property type="project" value="UniProtKB-KW"/>
</dbReference>
<evidence type="ECO:0000256" key="1">
    <source>
        <dbReference type="ARBA" id="ARBA00022741"/>
    </source>
</evidence>
<sequence>MVDKSAFVPLDAAGTGKPRPAELDIDVDDNDYFGGSKAAPGSAPAPGGAPAAGSAPNAAGAGAQNAAGKKPIVYQKAKGYQKTYAYKNMSSLQSVEGLGARPASAAHSSVNGSGSEGWWAPEPAIEDAGSEEGWGARPERPEDEETYATTEGSGRLACQEDEFLREIDDIVFSSNPVAIITAKPGTGKSSILPVYLAVQYDGHVVISEPRIVAVDKLYSRALELKHRGRADFEVLRCTRRTDDVKGACRRGAKARLIFATDGKIVNRNLHSAVFGVFEDQRCVFKSFLVIDEIHEMNLNMEIMLSKARDYISTLHSVGQGHEFQLFIISATIQQIGEVYKNITDFFTSYGIEPYYRKVPYEPPFTNHIEFSAENMTFAGDDYEDFPVVYRVERKVDQIRKAHPDAGIMIFVSSLAVAEALRGRLIHLYKHRPERQIIHVVFRATVTPIRDEALGRGVGKTIICSNIAELSITVEDIDFVIDTGLVRRGRNYYELDTLYEEPISQAEAIHRAGRVGRLNTGRVIRLYTQAEFEKFPIDPPSQSSLVDARLVAANFCNKMELTTISNDILREKMVTKHEGMTLDTLSELASIGLLTPDEYGKFEVNAELMHLFVSQCTTYAGSYVGMMLSTFNSVYYEPYVAAQALLNAPNLWLPKPSTEMYPQGSRPQPSAKSEFNDGFSEMTTILRVYHKYIQAESGRDFCKEFGIFMDAIYDAELQFASVTNGKDMRMCTNLERAYTRKEEFQAAVAPHMYCAVLDIATRRYKLENVPYFADINPGDAIYISPSNERHRHKRILCDGLISTVRKKYYLVNTMLYPEDKQATPPPGPQRREPQLRDDLNPEWY</sequence>
<dbReference type="SMART" id="SM00487">
    <property type="entry name" value="DEXDc"/>
    <property type="match status" value="1"/>
</dbReference>
<keyword evidence="1" id="KW-0547">Nucleotide-binding</keyword>
<gene>
    <name evidence="7" type="ORF">QR680_008160</name>
</gene>
<dbReference type="SMART" id="SM00490">
    <property type="entry name" value="HELICc"/>
    <property type="match status" value="1"/>
</dbReference>
<reference evidence="7" key="1">
    <citation type="submission" date="2023-06" db="EMBL/GenBank/DDBJ databases">
        <title>Genomic analysis of the entomopathogenic nematode Steinernema hermaphroditum.</title>
        <authorList>
            <person name="Schwarz E.M."/>
            <person name="Heppert J.K."/>
            <person name="Baniya A."/>
            <person name="Schwartz H.T."/>
            <person name="Tan C.-H."/>
            <person name="Antoshechkin I."/>
            <person name="Sternberg P.W."/>
            <person name="Goodrich-Blair H."/>
            <person name="Dillman A.R."/>
        </authorList>
    </citation>
    <scope>NUCLEOTIDE SEQUENCE</scope>
    <source>
        <strain evidence="7">PS9179</strain>
        <tissue evidence="7">Whole animal</tissue>
    </source>
</reference>
<dbReference type="InterPro" id="IPR014001">
    <property type="entry name" value="Helicase_ATP-bd"/>
</dbReference>
<evidence type="ECO:0000256" key="3">
    <source>
        <dbReference type="ARBA" id="ARBA00022806"/>
    </source>
</evidence>
<feature type="region of interest" description="Disordered" evidence="5">
    <location>
        <begin position="128"/>
        <end position="152"/>
    </location>
</feature>
<name>A0AA39IFM1_9BILA</name>
<evidence type="ECO:0000259" key="6">
    <source>
        <dbReference type="PROSITE" id="PS51194"/>
    </source>
</evidence>
<protein>
    <recommendedName>
        <fullName evidence="6">Helicase C-terminal domain-containing protein</fullName>
    </recommendedName>
</protein>
<dbReference type="Gene3D" id="3.40.50.300">
    <property type="entry name" value="P-loop containing nucleotide triphosphate hydrolases"/>
    <property type="match status" value="2"/>
</dbReference>